<dbReference type="EMBL" id="AMQN01000465">
    <property type="status" value="NOT_ANNOTATED_CDS"/>
    <property type="molecule type" value="Genomic_DNA"/>
</dbReference>
<sequence>MSSDFLYYTVAYVVIAVCLVLPPTEFISAGLTVQNVLSGFLGSEQMNFIHFHVRRTCATAFFHSVIPLAYYLFGFCVAETITDWLPWNQRLPWQLFILCSITLPLITSVLIFYWSRNKWKKHPIAQSLERHAPQGSNWHSVASSIDVEFRRIDKFTSGSHGKRLIVTDSWLIQMSTYTLYIAHQSDLHLQLVGADEHSISPEHSSGVQFLNIIVNTVNTAVKPFSIRILASDYNELRTKLQSPIVNARNVMIHQSLSDRFLAAFTEQVERNEVFHKPMDMELEPCIGCMQEQASVKLVKLCDEQNEGECVPCYCRPMWCLSCMGKWFCSRQDQNQPQLWMSSRSPCPTCRSKFCMLDVCAIV</sequence>
<feature type="transmembrane region" description="Helical" evidence="6">
    <location>
        <begin position="93"/>
        <end position="114"/>
    </location>
</feature>
<evidence type="ECO:0000256" key="4">
    <source>
        <dbReference type="ARBA" id="ARBA00022989"/>
    </source>
</evidence>
<keyword evidence="8" id="KW-1185">Reference proteome</keyword>
<dbReference type="InterPro" id="IPR018801">
    <property type="entry name" value="TM129"/>
</dbReference>
<evidence type="ECO:0000256" key="5">
    <source>
        <dbReference type="ARBA" id="ARBA00023136"/>
    </source>
</evidence>
<dbReference type="Proteomes" id="UP000014760">
    <property type="component" value="Unassembled WGS sequence"/>
</dbReference>
<evidence type="ECO:0000256" key="2">
    <source>
        <dbReference type="ARBA" id="ARBA00007332"/>
    </source>
</evidence>
<dbReference type="HOGENOM" id="CLU_048119_1_0_1"/>
<keyword evidence="4 6" id="KW-1133">Transmembrane helix</keyword>
<dbReference type="PANTHER" id="PTHR31322:SF2">
    <property type="entry name" value="E3 UBIQUITIN-PROTEIN LIGASE TM129"/>
    <property type="match status" value="1"/>
</dbReference>
<dbReference type="AlphaFoldDB" id="X1Z6U4"/>
<protein>
    <submittedName>
        <fullName evidence="7">Uncharacterized protein</fullName>
    </submittedName>
</protein>
<name>X1Z6U4_CAPTE</name>
<evidence type="ECO:0000256" key="3">
    <source>
        <dbReference type="ARBA" id="ARBA00022692"/>
    </source>
</evidence>
<dbReference type="GO" id="GO:0016020">
    <property type="term" value="C:membrane"/>
    <property type="evidence" value="ECO:0007669"/>
    <property type="project" value="UniProtKB-SubCell"/>
</dbReference>
<evidence type="ECO:0000313" key="7">
    <source>
        <dbReference type="EnsemblMetazoa" id="CapteP153682"/>
    </source>
</evidence>
<keyword evidence="3 6" id="KW-0812">Transmembrane</keyword>
<dbReference type="GO" id="GO:0016567">
    <property type="term" value="P:protein ubiquitination"/>
    <property type="evidence" value="ECO:0007669"/>
    <property type="project" value="InterPro"/>
</dbReference>
<dbReference type="EnsemblMetazoa" id="CapteT153682">
    <property type="protein sequence ID" value="CapteP153682"/>
    <property type="gene ID" value="CapteG153682"/>
</dbReference>
<dbReference type="GO" id="GO:0061630">
    <property type="term" value="F:ubiquitin protein ligase activity"/>
    <property type="evidence" value="ECO:0007669"/>
    <property type="project" value="InterPro"/>
</dbReference>
<accession>X1Z6U4</accession>
<evidence type="ECO:0000256" key="6">
    <source>
        <dbReference type="SAM" id="Phobius"/>
    </source>
</evidence>
<reference evidence="8" key="2">
    <citation type="journal article" date="2013" name="Nature">
        <title>Insights into bilaterian evolution from three spiralian genomes.</title>
        <authorList>
            <person name="Simakov O."/>
            <person name="Marletaz F."/>
            <person name="Cho S.J."/>
            <person name="Edsinger-Gonzales E."/>
            <person name="Havlak P."/>
            <person name="Hellsten U."/>
            <person name="Kuo D.H."/>
            <person name="Larsson T."/>
            <person name="Lv J."/>
            <person name="Arendt D."/>
            <person name="Savage R."/>
            <person name="Osoegawa K."/>
            <person name="de Jong P."/>
            <person name="Grimwood J."/>
            <person name="Chapman J.A."/>
            <person name="Shapiro H."/>
            <person name="Aerts A."/>
            <person name="Otillar R.P."/>
            <person name="Terry A.Y."/>
            <person name="Boore J.L."/>
            <person name="Grigoriev I.V."/>
            <person name="Lindberg D.R."/>
            <person name="Seaver E.C."/>
            <person name="Weisblat D.A."/>
            <person name="Putnam N.H."/>
            <person name="Rokhsar D.S."/>
        </authorList>
    </citation>
    <scope>NUCLEOTIDE SEQUENCE</scope>
    <source>
        <strain evidence="8">I ESC-2004</strain>
    </source>
</reference>
<evidence type="ECO:0000256" key="1">
    <source>
        <dbReference type="ARBA" id="ARBA00004141"/>
    </source>
</evidence>
<proteinExistence type="inferred from homology"/>
<dbReference type="OMA" id="KFATGPP"/>
<comment type="similarity">
    <text evidence="2">Belongs to the TMEM129 family.</text>
</comment>
<dbReference type="Pfam" id="PF10272">
    <property type="entry name" value="Tmpp129"/>
    <property type="match status" value="1"/>
</dbReference>
<feature type="transmembrane region" description="Helical" evidence="6">
    <location>
        <begin position="53"/>
        <end position="73"/>
    </location>
</feature>
<organism evidence="7 8">
    <name type="scientific">Capitella teleta</name>
    <name type="common">Polychaete worm</name>
    <dbReference type="NCBI Taxonomy" id="283909"/>
    <lineage>
        <taxon>Eukaryota</taxon>
        <taxon>Metazoa</taxon>
        <taxon>Spiralia</taxon>
        <taxon>Lophotrochozoa</taxon>
        <taxon>Annelida</taxon>
        <taxon>Polychaeta</taxon>
        <taxon>Sedentaria</taxon>
        <taxon>Scolecida</taxon>
        <taxon>Capitellidae</taxon>
        <taxon>Capitella</taxon>
    </lineage>
</organism>
<reference evidence="7" key="3">
    <citation type="submission" date="2015-06" db="UniProtKB">
        <authorList>
            <consortium name="EnsemblMetazoa"/>
        </authorList>
    </citation>
    <scope>IDENTIFICATION</scope>
</reference>
<evidence type="ECO:0000313" key="8">
    <source>
        <dbReference type="Proteomes" id="UP000014760"/>
    </source>
</evidence>
<dbReference type="GO" id="GO:0005783">
    <property type="term" value="C:endoplasmic reticulum"/>
    <property type="evidence" value="ECO:0007669"/>
    <property type="project" value="TreeGrafter"/>
</dbReference>
<reference evidence="8" key="1">
    <citation type="submission" date="2012-12" db="EMBL/GenBank/DDBJ databases">
        <authorList>
            <person name="Hellsten U."/>
            <person name="Grimwood J."/>
            <person name="Chapman J.A."/>
            <person name="Shapiro H."/>
            <person name="Aerts A."/>
            <person name="Otillar R.P."/>
            <person name="Terry A.Y."/>
            <person name="Boore J.L."/>
            <person name="Simakov O."/>
            <person name="Marletaz F."/>
            <person name="Cho S.-J."/>
            <person name="Edsinger-Gonzales E."/>
            <person name="Havlak P."/>
            <person name="Kuo D.-H."/>
            <person name="Larsson T."/>
            <person name="Lv J."/>
            <person name="Arendt D."/>
            <person name="Savage R."/>
            <person name="Osoegawa K."/>
            <person name="de Jong P."/>
            <person name="Lindberg D.R."/>
            <person name="Seaver E.C."/>
            <person name="Weisblat D.A."/>
            <person name="Putnam N.H."/>
            <person name="Grigoriev I.V."/>
            <person name="Rokhsar D.S."/>
        </authorList>
    </citation>
    <scope>NUCLEOTIDE SEQUENCE</scope>
    <source>
        <strain evidence="8">I ESC-2004</strain>
    </source>
</reference>
<dbReference type="OrthoDB" id="10055027at2759"/>
<feature type="transmembrane region" description="Helical" evidence="6">
    <location>
        <begin position="6"/>
        <end position="33"/>
    </location>
</feature>
<keyword evidence="5 6" id="KW-0472">Membrane</keyword>
<dbReference type="PANTHER" id="PTHR31322">
    <property type="entry name" value="E3 UBIQUITIN-PROTEIN LIGASE TM129"/>
    <property type="match status" value="1"/>
</dbReference>
<comment type="subcellular location">
    <subcellularLocation>
        <location evidence="1">Membrane</location>
        <topology evidence="1">Multi-pass membrane protein</topology>
    </subcellularLocation>
</comment>